<reference evidence="1 2" key="1">
    <citation type="journal article" date="2018" name="Front. Plant Sci.">
        <title>Red Clover (Trifolium pratense) and Zigzag Clover (T. medium) - A Picture of Genomic Similarities and Differences.</title>
        <authorList>
            <person name="Dluhosova J."/>
            <person name="Istvanek J."/>
            <person name="Nedelnik J."/>
            <person name="Repkova J."/>
        </authorList>
    </citation>
    <scope>NUCLEOTIDE SEQUENCE [LARGE SCALE GENOMIC DNA]</scope>
    <source>
        <strain evidence="2">cv. 10/8</strain>
        <tissue evidence="1">Leaf</tissue>
    </source>
</reference>
<protein>
    <submittedName>
        <fullName evidence="1">Uncharacterized protein</fullName>
    </submittedName>
</protein>
<proteinExistence type="predicted"/>
<evidence type="ECO:0000313" key="1">
    <source>
        <dbReference type="EMBL" id="MCI40945.1"/>
    </source>
</evidence>
<name>A0A392RZ92_9FABA</name>
<feature type="non-terminal residue" evidence="1">
    <location>
        <position position="1"/>
    </location>
</feature>
<accession>A0A392RZ92</accession>
<keyword evidence="2" id="KW-1185">Reference proteome</keyword>
<dbReference type="EMBL" id="LXQA010285803">
    <property type="protein sequence ID" value="MCI40945.1"/>
    <property type="molecule type" value="Genomic_DNA"/>
</dbReference>
<organism evidence="1 2">
    <name type="scientific">Trifolium medium</name>
    <dbReference type="NCBI Taxonomy" id="97028"/>
    <lineage>
        <taxon>Eukaryota</taxon>
        <taxon>Viridiplantae</taxon>
        <taxon>Streptophyta</taxon>
        <taxon>Embryophyta</taxon>
        <taxon>Tracheophyta</taxon>
        <taxon>Spermatophyta</taxon>
        <taxon>Magnoliopsida</taxon>
        <taxon>eudicotyledons</taxon>
        <taxon>Gunneridae</taxon>
        <taxon>Pentapetalae</taxon>
        <taxon>rosids</taxon>
        <taxon>fabids</taxon>
        <taxon>Fabales</taxon>
        <taxon>Fabaceae</taxon>
        <taxon>Papilionoideae</taxon>
        <taxon>50 kb inversion clade</taxon>
        <taxon>NPAAA clade</taxon>
        <taxon>Hologalegina</taxon>
        <taxon>IRL clade</taxon>
        <taxon>Trifolieae</taxon>
        <taxon>Trifolium</taxon>
    </lineage>
</organism>
<evidence type="ECO:0000313" key="2">
    <source>
        <dbReference type="Proteomes" id="UP000265520"/>
    </source>
</evidence>
<sequence>GSKKFFSDGASTKAISDSVLESLKESIPGTDVAPDAMAYL</sequence>
<comment type="caution">
    <text evidence="1">The sequence shown here is derived from an EMBL/GenBank/DDBJ whole genome shotgun (WGS) entry which is preliminary data.</text>
</comment>
<dbReference type="Proteomes" id="UP000265520">
    <property type="component" value="Unassembled WGS sequence"/>
</dbReference>
<dbReference type="AlphaFoldDB" id="A0A392RZ92"/>